<dbReference type="CDD" id="cd13653">
    <property type="entry name" value="PBP2_phosphate_like_1"/>
    <property type="match status" value="1"/>
</dbReference>
<dbReference type="Pfam" id="PF12849">
    <property type="entry name" value="PBP_like_2"/>
    <property type="match status" value="1"/>
</dbReference>
<evidence type="ECO:0000259" key="3">
    <source>
        <dbReference type="Pfam" id="PF12849"/>
    </source>
</evidence>
<dbReference type="InterPro" id="IPR050811">
    <property type="entry name" value="Phosphate_ABC_transporter"/>
</dbReference>
<dbReference type="InterPro" id="IPR036280">
    <property type="entry name" value="Multihaem_cyt_sf"/>
</dbReference>
<evidence type="ECO:0000259" key="4">
    <source>
        <dbReference type="Pfam" id="PF14522"/>
    </source>
</evidence>
<evidence type="ECO:0000313" key="5">
    <source>
        <dbReference type="EMBL" id="SCM73043.1"/>
    </source>
</evidence>
<dbReference type="Gene3D" id="3.90.10.10">
    <property type="entry name" value="Cytochrome C3"/>
    <property type="match status" value="1"/>
</dbReference>
<protein>
    <submittedName>
        <fullName evidence="5">Phosphate binding protein (Modular protein)</fullName>
    </submittedName>
</protein>
<dbReference type="InterPro" id="IPR024370">
    <property type="entry name" value="PBP_domain"/>
</dbReference>
<evidence type="ECO:0000256" key="2">
    <source>
        <dbReference type="SAM" id="SignalP"/>
    </source>
</evidence>
<dbReference type="PANTHER" id="PTHR30570:SF1">
    <property type="entry name" value="PHOSPHATE-BINDING PROTEIN PSTS"/>
    <property type="match status" value="1"/>
</dbReference>
<dbReference type="Gene3D" id="3.40.190.10">
    <property type="entry name" value="Periplasmic binding protein-like II"/>
    <property type="match status" value="2"/>
</dbReference>
<dbReference type="SUPFAM" id="SSF53850">
    <property type="entry name" value="Periplasmic binding protein-like II"/>
    <property type="match status" value="1"/>
</dbReference>
<keyword evidence="1 2" id="KW-0732">Signal</keyword>
<dbReference type="InterPro" id="IPR029467">
    <property type="entry name" value="Cyt_c7-like"/>
</dbReference>
<dbReference type="PANTHER" id="PTHR30570">
    <property type="entry name" value="PERIPLASMIC PHOSPHATE BINDING COMPONENT OF PHOSPHATE ABC TRANSPORTER"/>
    <property type="match status" value="1"/>
</dbReference>
<name>A0A212L651_9BACT</name>
<dbReference type="AlphaFoldDB" id="A0A212L651"/>
<dbReference type="RefSeq" id="WP_179980482.1">
    <property type="nucleotide sequence ID" value="NZ_LT608333.1"/>
</dbReference>
<gene>
    <name evidence="5" type="ORF">KL86DES1_20996</name>
</gene>
<feature type="chain" id="PRO_5012532886" evidence="2">
    <location>
        <begin position="24"/>
        <end position="374"/>
    </location>
</feature>
<dbReference type="Pfam" id="PF14522">
    <property type="entry name" value="Cytochrome_C7"/>
    <property type="match status" value="1"/>
</dbReference>
<feature type="domain" description="PBP" evidence="3">
    <location>
        <begin position="135"/>
        <end position="361"/>
    </location>
</feature>
<feature type="signal peptide" evidence="2">
    <location>
        <begin position="1"/>
        <end position="23"/>
    </location>
</feature>
<dbReference type="EMBL" id="FMJC01000002">
    <property type="protein sequence ID" value="SCM73043.1"/>
    <property type="molecule type" value="Genomic_DNA"/>
</dbReference>
<feature type="domain" description="Cytochrome c7-like" evidence="4">
    <location>
        <begin position="39"/>
        <end position="98"/>
    </location>
</feature>
<sequence>MRHFYKTLLLLLLVALMAAPAGATERKTLRYGGGGQGTVVFDGPLHASKGFVCNDCHVSIFPPAQKAHITMEDHFKGVACFTCHNQVVVSRDCGFCHRKFEPAPLSTTFNMADSPEGNVPAPVALKKTRQELQSPLTYEGASTVGSMIMPEAAKLFTAHTGVPFGEMGIAGAGAGLKAVAAGKVSMGGLASAITDKEKAQVVAWQVIGYDVMGVFVHPSNPVRSLTMDQLRAIFSGRETNWKAFGGPDAPIVVYSEALAGGRATVKAFQDMVLRGDAYGKLVELDDAVDCVADVAKDPAGITASSLSFAIPGVEVLKVNGAAPEKAAVQSGAYPLKRPLTLITLQPTGNIQAFFDFMLSPEGQDVVSKHFVPVK</sequence>
<proteinExistence type="predicted"/>
<evidence type="ECO:0000256" key="1">
    <source>
        <dbReference type="ARBA" id="ARBA00022729"/>
    </source>
</evidence>
<accession>A0A212L651</accession>
<organism evidence="5">
    <name type="scientific">uncultured Desulfovibrio sp</name>
    <dbReference type="NCBI Taxonomy" id="167968"/>
    <lineage>
        <taxon>Bacteria</taxon>
        <taxon>Pseudomonadati</taxon>
        <taxon>Thermodesulfobacteriota</taxon>
        <taxon>Desulfovibrionia</taxon>
        <taxon>Desulfovibrionales</taxon>
        <taxon>Desulfovibrionaceae</taxon>
        <taxon>Desulfovibrio</taxon>
        <taxon>environmental samples</taxon>
    </lineage>
</organism>
<dbReference type="SUPFAM" id="SSF48695">
    <property type="entry name" value="Multiheme cytochromes"/>
    <property type="match status" value="1"/>
</dbReference>
<reference evidence="5" key="1">
    <citation type="submission" date="2016-08" db="EMBL/GenBank/DDBJ databases">
        <authorList>
            <person name="Seilhamer J.J."/>
        </authorList>
    </citation>
    <scope>NUCLEOTIDE SEQUENCE</scope>
    <source>
        <strain evidence="5">86-1</strain>
    </source>
</reference>